<sequence length="157" mass="17278">MLSAGMRRMVEEQRLGFAATVCPDGTPNLSPKGTTAVWHDDRLIFADIRSPRTAENLRRNPAIEVNVVDPVSRKGYRFEGTGEVLTEGDLFEEALAFYRGRGVANEIRSVVVVEVERALPLTSPAYDLGATEGEVRGRWERHREALRVGQGGAPTGE</sequence>
<dbReference type="InterPro" id="IPR012349">
    <property type="entry name" value="Split_barrel_FMN-bd"/>
</dbReference>
<dbReference type="Pfam" id="PF01243">
    <property type="entry name" value="PNPOx_N"/>
    <property type="match status" value="1"/>
</dbReference>
<dbReference type="AlphaFoldDB" id="A0A6J4U2S7"/>
<accession>A0A6J4U2S7</accession>
<protein>
    <recommendedName>
        <fullName evidence="1">Pyridoxamine 5'-phosphate oxidase N-terminal domain-containing protein</fullName>
    </recommendedName>
</protein>
<proteinExistence type="predicted"/>
<dbReference type="PANTHER" id="PTHR40660">
    <property type="entry name" value="5'-PHOSPHATE OXIDASE PUTATIVE DOMAIN-CONTAINING PROTEIN-RELATED"/>
    <property type="match status" value="1"/>
</dbReference>
<evidence type="ECO:0000313" key="2">
    <source>
        <dbReference type="EMBL" id="CAA9536860.1"/>
    </source>
</evidence>
<dbReference type="Gene3D" id="2.30.110.10">
    <property type="entry name" value="Electron Transport, Fmn-binding Protein, Chain A"/>
    <property type="match status" value="1"/>
</dbReference>
<organism evidence="2">
    <name type="scientific">uncultured Rubrobacteraceae bacterium</name>
    <dbReference type="NCBI Taxonomy" id="349277"/>
    <lineage>
        <taxon>Bacteria</taxon>
        <taxon>Bacillati</taxon>
        <taxon>Actinomycetota</taxon>
        <taxon>Rubrobacteria</taxon>
        <taxon>Rubrobacterales</taxon>
        <taxon>Rubrobacteraceae</taxon>
        <taxon>environmental samples</taxon>
    </lineage>
</organism>
<dbReference type="SUPFAM" id="SSF50475">
    <property type="entry name" value="FMN-binding split barrel"/>
    <property type="match status" value="1"/>
</dbReference>
<dbReference type="PANTHER" id="PTHR40660:SF1">
    <property type="entry name" value="5'-PHOSPHATE OXIDASE PUTATIVE DOMAIN-CONTAINING PROTEIN-RELATED"/>
    <property type="match status" value="1"/>
</dbReference>
<name>A0A6J4U2S7_9ACTN</name>
<dbReference type="EMBL" id="CADCVM010000528">
    <property type="protein sequence ID" value="CAA9536860.1"/>
    <property type="molecule type" value="Genomic_DNA"/>
</dbReference>
<reference evidence="2" key="1">
    <citation type="submission" date="2020-02" db="EMBL/GenBank/DDBJ databases">
        <authorList>
            <person name="Meier V. D."/>
        </authorList>
    </citation>
    <scope>NUCLEOTIDE SEQUENCE</scope>
    <source>
        <strain evidence="2">AVDCRST_MAG05</strain>
    </source>
</reference>
<gene>
    <name evidence="2" type="ORF">AVDCRST_MAG05-4966</name>
</gene>
<feature type="domain" description="Pyridoxamine 5'-phosphate oxidase N-terminal" evidence="1">
    <location>
        <begin position="6"/>
        <end position="116"/>
    </location>
</feature>
<evidence type="ECO:0000259" key="1">
    <source>
        <dbReference type="Pfam" id="PF01243"/>
    </source>
</evidence>
<dbReference type="InterPro" id="IPR011576">
    <property type="entry name" value="Pyridox_Oxase_N"/>
</dbReference>